<keyword evidence="7" id="KW-1185">Reference proteome</keyword>
<protein>
    <recommendedName>
        <fullName evidence="8">Extracellular solute-binding protein</fullName>
    </recommendedName>
</protein>
<evidence type="ECO:0000256" key="2">
    <source>
        <dbReference type="ARBA" id="ARBA00008520"/>
    </source>
</evidence>
<proteinExistence type="inferred from homology"/>
<evidence type="ECO:0000256" key="3">
    <source>
        <dbReference type="ARBA" id="ARBA00022448"/>
    </source>
</evidence>
<keyword evidence="3" id="KW-0813">Transport</keyword>
<organism evidence="6 7">
    <name type="scientific">Paenibacillus allorhizosphaerae</name>
    <dbReference type="NCBI Taxonomy" id="2849866"/>
    <lineage>
        <taxon>Bacteria</taxon>
        <taxon>Bacillati</taxon>
        <taxon>Bacillota</taxon>
        <taxon>Bacilli</taxon>
        <taxon>Bacillales</taxon>
        <taxon>Paenibacillaceae</taxon>
        <taxon>Paenibacillus</taxon>
    </lineage>
</organism>
<dbReference type="InterPro" id="IPR050490">
    <property type="entry name" value="Bact_solute-bd_prot1"/>
</dbReference>
<reference evidence="6 7" key="1">
    <citation type="submission" date="2021-06" db="EMBL/GenBank/DDBJ databases">
        <authorList>
            <person name="Criscuolo A."/>
        </authorList>
    </citation>
    <scope>NUCLEOTIDE SEQUENCE [LARGE SCALE GENOMIC DNA]</scope>
    <source>
        <strain evidence="7">CIP 111802</strain>
    </source>
</reference>
<dbReference type="PANTHER" id="PTHR43649:SF31">
    <property type="entry name" value="SN-GLYCEROL-3-PHOSPHATE-BINDING PERIPLASMIC PROTEIN UGPB"/>
    <property type="match status" value="1"/>
</dbReference>
<name>A0ABN7TWK6_9BACL</name>
<comment type="subcellular location">
    <subcellularLocation>
        <location evidence="1">Cell envelope</location>
    </subcellularLocation>
</comment>
<dbReference type="InterPro" id="IPR006059">
    <property type="entry name" value="SBP"/>
</dbReference>
<feature type="chain" id="PRO_5046850076" description="Extracellular solute-binding protein" evidence="5">
    <location>
        <begin position="26"/>
        <end position="444"/>
    </location>
</feature>
<dbReference type="PANTHER" id="PTHR43649">
    <property type="entry name" value="ARABINOSE-BINDING PROTEIN-RELATED"/>
    <property type="match status" value="1"/>
</dbReference>
<comment type="similarity">
    <text evidence="2">Belongs to the bacterial solute-binding protein 1 family.</text>
</comment>
<evidence type="ECO:0000256" key="1">
    <source>
        <dbReference type="ARBA" id="ARBA00004196"/>
    </source>
</evidence>
<evidence type="ECO:0008006" key="8">
    <source>
        <dbReference type="Google" id="ProtNLM"/>
    </source>
</evidence>
<evidence type="ECO:0000313" key="7">
    <source>
        <dbReference type="Proteomes" id="UP000730618"/>
    </source>
</evidence>
<evidence type="ECO:0000313" key="6">
    <source>
        <dbReference type="EMBL" id="CAG7655016.1"/>
    </source>
</evidence>
<keyword evidence="4 5" id="KW-0732">Signal</keyword>
<evidence type="ECO:0000256" key="4">
    <source>
        <dbReference type="ARBA" id="ARBA00022729"/>
    </source>
</evidence>
<feature type="signal peptide" evidence="5">
    <location>
        <begin position="1"/>
        <end position="25"/>
    </location>
</feature>
<dbReference type="RefSeq" id="WP_218102176.1">
    <property type="nucleotide sequence ID" value="NZ_CAJVCE010000024.1"/>
</dbReference>
<dbReference type="Pfam" id="PF01547">
    <property type="entry name" value="SBP_bac_1"/>
    <property type="match status" value="1"/>
</dbReference>
<dbReference type="PROSITE" id="PS51257">
    <property type="entry name" value="PROKAR_LIPOPROTEIN"/>
    <property type="match status" value="1"/>
</dbReference>
<dbReference type="EMBL" id="CAJVCE010000024">
    <property type="protein sequence ID" value="CAG7655016.1"/>
    <property type="molecule type" value="Genomic_DNA"/>
</dbReference>
<comment type="caution">
    <text evidence="6">The sequence shown here is derived from an EMBL/GenBank/DDBJ whole genome shotgun (WGS) entry which is preliminary data.</text>
</comment>
<evidence type="ECO:0000256" key="5">
    <source>
        <dbReference type="SAM" id="SignalP"/>
    </source>
</evidence>
<sequence length="444" mass="49705">MKQRKRKPFMLICSLILSLTVTGCAGQSKPGNPTNASGGNIEELNITEPVTLKLYSHYAAINTPSDVEALFGAVKKKHPNINIELVKGVKLEDMVASGDLPDLFAVPHGSMGDLISLGVVSDMNEFVTKYQVDMKRFVPQAVDALKSYGKKGELYGIPYTLNYGVLIYNKDIFDRFGVSYPKDNMTWQQIIDLSKKLTRADNGTQYIGFDPGTEKTMARGYSLGTMDAKGQPILDSESYKKVFNLLEQMYTIPGMVQNKKYSYGVDYFIKEQKLAMFPTWLAAISSRLPALKEEGKGFNWDIAGHPIFDDKTSMGRETEFQSLVVPPNSKNKLAAYRVILTMISDEAQTEMNKGNNLTILNNPELRKHYASNNDIYKGKNLEGVFKLNPAQAPIITEFDGENYKYLREAAADMILNNKDVNTVLRTAQEKASKYVQDEKARRGK</sequence>
<accession>A0ABN7TWK6</accession>
<gene>
    <name evidence="6" type="ORF">PAECIP111802_05979</name>
</gene>
<dbReference type="Proteomes" id="UP000730618">
    <property type="component" value="Unassembled WGS sequence"/>
</dbReference>